<name>A0A813LFV5_POLGL</name>
<feature type="domain" description="Glutamine amidotransferase" evidence="1">
    <location>
        <begin position="1"/>
        <end position="103"/>
    </location>
</feature>
<comment type="caution">
    <text evidence="2">The sequence shown here is derived from an EMBL/GenBank/DDBJ whole genome shotgun (WGS) entry which is preliminary data.</text>
</comment>
<protein>
    <recommendedName>
        <fullName evidence="1">Glutamine amidotransferase domain-containing protein</fullName>
    </recommendedName>
</protein>
<feature type="non-terminal residue" evidence="2">
    <location>
        <position position="1"/>
    </location>
</feature>
<evidence type="ECO:0000313" key="3">
    <source>
        <dbReference type="Proteomes" id="UP000626109"/>
    </source>
</evidence>
<dbReference type="PRINTS" id="PR00099">
    <property type="entry name" value="CPSGATASE"/>
</dbReference>
<accession>A0A813LFV5</accession>
<dbReference type="EMBL" id="CAJNNW010035867">
    <property type="protein sequence ID" value="CAE8730607.1"/>
    <property type="molecule type" value="Genomic_DNA"/>
</dbReference>
<evidence type="ECO:0000313" key="2">
    <source>
        <dbReference type="EMBL" id="CAE8730607.1"/>
    </source>
</evidence>
<proteinExistence type="predicted"/>
<reference evidence="2" key="1">
    <citation type="submission" date="2021-02" db="EMBL/GenBank/DDBJ databases">
        <authorList>
            <person name="Dougan E. K."/>
            <person name="Rhodes N."/>
            <person name="Thang M."/>
            <person name="Chan C."/>
        </authorList>
    </citation>
    <scope>NUCLEOTIDE SEQUENCE</scope>
</reference>
<dbReference type="CDD" id="cd01744">
    <property type="entry name" value="GATase1_CPSase"/>
    <property type="match status" value="1"/>
</dbReference>
<dbReference type="AlphaFoldDB" id="A0A813LFV5"/>
<dbReference type="InterPro" id="IPR017926">
    <property type="entry name" value="GATASE"/>
</dbReference>
<dbReference type="Proteomes" id="UP000626109">
    <property type="component" value="Unassembled WGS sequence"/>
</dbReference>
<dbReference type="Pfam" id="PF00117">
    <property type="entry name" value="GATase"/>
    <property type="match status" value="1"/>
</dbReference>
<dbReference type="InterPro" id="IPR029062">
    <property type="entry name" value="Class_I_gatase-like"/>
</dbReference>
<dbReference type="SUPFAM" id="SSF52317">
    <property type="entry name" value="Class I glutamine amidotransferase-like"/>
    <property type="match status" value="1"/>
</dbReference>
<dbReference type="PROSITE" id="PS51273">
    <property type="entry name" value="GATASE_TYPE_1"/>
    <property type="match status" value="1"/>
</dbReference>
<sequence length="107" mass="11895">LGHQLLAIAAGAKTYKMKFGNRGMNQPCVDLRTGRCYITSQNHGFAVDDTCLPDGWTALFTNANDASNEGIAHEEKPWFSVQFHPEACGGPIDSFFLFDEFMNIIQH</sequence>
<gene>
    <name evidence="2" type="ORF">PGLA2088_LOCUS45792</name>
</gene>
<evidence type="ECO:0000259" key="1">
    <source>
        <dbReference type="Pfam" id="PF00117"/>
    </source>
</evidence>
<dbReference type="Gene3D" id="3.40.50.880">
    <property type="match status" value="1"/>
</dbReference>
<feature type="non-terminal residue" evidence="2">
    <location>
        <position position="107"/>
    </location>
</feature>
<dbReference type="InterPro" id="IPR035686">
    <property type="entry name" value="CPSase_GATase1"/>
</dbReference>
<organism evidence="2 3">
    <name type="scientific">Polarella glacialis</name>
    <name type="common">Dinoflagellate</name>
    <dbReference type="NCBI Taxonomy" id="89957"/>
    <lineage>
        <taxon>Eukaryota</taxon>
        <taxon>Sar</taxon>
        <taxon>Alveolata</taxon>
        <taxon>Dinophyceae</taxon>
        <taxon>Suessiales</taxon>
        <taxon>Suessiaceae</taxon>
        <taxon>Polarella</taxon>
    </lineage>
</organism>